<dbReference type="KEGG" id="dcr:108221305"/>
<dbReference type="Pfam" id="PF13456">
    <property type="entry name" value="RVT_3"/>
    <property type="match status" value="1"/>
</dbReference>
<evidence type="ECO:0000313" key="2">
    <source>
        <dbReference type="EMBL" id="WOH00096.1"/>
    </source>
</evidence>
<dbReference type="PANTHER" id="PTHR47723:SF24">
    <property type="entry name" value="RNASE H TYPE-1 DOMAIN-CONTAINING PROTEIN"/>
    <property type="match status" value="1"/>
</dbReference>
<dbReference type="Gene3D" id="3.30.420.10">
    <property type="entry name" value="Ribonuclease H-like superfamily/Ribonuclease H"/>
    <property type="match status" value="1"/>
</dbReference>
<organism evidence="2 3">
    <name type="scientific">Daucus carota subsp. sativus</name>
    <name type="common">Carrot</name>
    <dbReference type="NCBI Taxonomy" id="79200"/>
    <lineage>
        <taxon>Eukaryota</taxon>
        <taxon>Viridiplantae</taxon>
        <taxon>Streptophyta</taxon>
        <taxon>Embryophyta</taxon>
        <taxon>Tracheophyta</taxon>
        <taxon>Spermatophyta</taxon>
        <taxon>Magnoliopsida</taxon>
        <taxon>eudicotyledons</taxon>
        <taxon>Gunneridae</taxon>
        <taxon>Pentapetalae</taxon>
        <taxon>asterids</taxon>
        <taxon>campanulids</taxon>
        <taxon>Apiales</taxon>
        <taxon>Apiaceae</taxon>
        <taxon>Apioideae</taxon>
        <taxon>Scandiceae</taxon>
        <taxon>Daucinae</taxon>
        <taxon>Daucus</taxon>
        <taxon>Daucus sect. Daucus</taxon>
    </lineage>
</organism>
<evidence type="ECO:0000259" key="1">
    <source>
        <dbReference type="Pfam" id="PF13456"/>
    </source>
</evidence>
<accession>A0AAF1B1C8</accession>
<dbReference type="InterPro" id="IPR002156">
    <property type="entry name" value="RNaseH_domain"/>
</dbReference>
<dbReference type="InterPro" id="IPR012337">
    <property type="entry name" value="RNaseH-like_sf"/>
</dbReference>
<dbReference type="Proteomes" id="UP000077755">
    <property type="component" value="Chromosome 5"/>
</dbReference>
<reference evidence="2" key="2">
    <citation type="submission" date="2022-03" db="EMBL/GenBank/DDBJ databases">
        <title>Draft title - Genomic analysis of global carrot germplasm unveils the trajectory of domestication and the origin of high carotenoid orange carrot.</title>
        <authorList>
            <person name="Iorizzo M."/>
            <person name="Ellison S."/>
            <person name="Senalik D."/>
            <person name="Macko-Podgorni A."/>
            <person name="Grzebelus D."/>
            <person name="Bostan H."/>
            <person name="Rolling W."/>
            <person name="Curaba J."/>
            <person name="Simon P."/>
        </authorList>
    </citation>
    <scope>NUCLEOTIDE SEQUENCE</scope>
    <source>
        <tissue evidence="2">Leaf</tissue>
    </source>
</reference>
<reference evidence="2" key="1">
    <citation type="journal article" date="2016" name="Nat. Genet.">
        <title>A high-quality carrot genome assembly provides new insights into carotenoid accumulation and asterid genome evolution.</title>
        <authorList>
            <person name="Iorizzo M."/>
            <person name="Ellison S."/>
            <person name="Senalik D."/>
            <person name="Zeng P."/>
            <person name="Satapoomin P."/>
            <person name="Huang J."/>
            <person name="Bowman M."/>
            <person name="Iovene M."/>
            <person name="Sanseverino W."/>
            <person name="Cavagnaro P."/>
            <person name="Yildiz M."/>
            <person name="Macko-Podgorni A."/>
            <person name="Moranska E."/>
            <person name="Grzebelus E."/>
            <person name="Grzebelus D."/>
            <person name="Ashrafi H."/>
            <person name="Zheng Z."/>
            <person name="Cheng S."/>
            <person name="Spooner D."/>
            <person name="Van Deynze A."/>
            <person name="Simon P."/>
        </authorList>
    </citation>
    <scope>NUCLEOTIDE SEQUENCE</scope>
    <source>
        <tissue evidence="2">Leaf</tissue>
    </source>
</reference>
<sequence>MASLYEGGFKLNVDASVFTEAETFSIGMLVRDHHGSFVVGRTMTLPKVDSVFEAEAIGVKEALSWLVEWKMDKERVQVETDSMLTTKALKCQTLNLMEVGDVIKECCSMMQIMPNVSINFVRNQANKAAHLLARYLCSAYVHVDFTSPPNCLLETLLSDLSK</sequence>
<name>A0AAF1B1C8_DAUCS</name>
<feature type="domain" description="RNase H type-1" evidence="1">
    <location>
        <begin position="12"/>
        <end position="134"/>
    </location>
</feature>
<protein>
    <recommendedName>
        <fullName evidence="1">RNase H type-1 domain-containing protein</fullName>
    </recommendedName>
</protein>
<dbReference type="PANTHER" id="PTHR47723">
    <property type="entry name" value="OS05G0353850 PROTEIN"/>
    <property type="match status" value="1"/>
</dbReference>
<proteinExistence type="predicted"/>
<dbReference type="InterPro" id="IPR053151">
    <property type="entry name" value="RNase_H-like"/>
</dbReference>
<keyword evidence="3" id="KW-1185">Reference proteome</keyword>
<dbReference type="SUPFAM" id="SSF53098">
    <property type="entry name" value="Ribonuclease H-like"/>
    <property type="match status" value="1"/>
</dbReference>
<dbReference type="InterPro" id="IPR036397">
    <property type="entry name" value="RNaseH_sf"/>
</dbReference>
<dbReference type="AlphaFoldDB" id="A0AAF1B1C8"/>
<dbReference type="InterPro" id="IPR044730">
    <property type="entry name" value="RNase_H-like_dom_plant"/>
</dbReference>
<gene>
    <name evidence="2" type="ORF">DCAR_0519453</name>
</gene>
<dbReference type="GO" id="GO:0003676">
    <property type="term" value="F:nucleic acid binding"/>
    <property type="evidence" value="ECO:0007669"/>
    <property type="project" value="InterPro"/>
</dbReference>
<dbReference type="CDD" id="cd06222">
    <property type="entry name" value="RNase_H_like"/>
    <property type="match status" value="1"/>
</dbReference>
<dbReference type="EMBL" id="CP093347">
    <property type="protein sequence ID" value="WOH00096.1"/>
    <property type="molecule type" value="Genomic_DNA"/>
</dbReference>
<dbReference type="GO" id="GO:0004523">
    <property type="term" value="F:RNA-DNA hybrid ribonuclease activity"/>
    <property type="evidence" value="ECO:0007669"/>
    <property type="project" value="InterPro"/>
</dbReference>
<evidence type="ECO:0000313" key="3">
    <source>
        <dbReference type="Proteomes" id="UP000077755"/>
    </source>
</evidence>